<evidence type="ECO:0000256" key="4">
    <source>
        <dbReference type="ARBA" id="ARBA00022622"/>
    </source>
</evidence>
<evidence type="ECO:0000256" key="8">
    <source>
        <dbReference type="ARBA" id="ARBA00023180"/>
    </source>
</evidence>
<dbReference type="PANTHER" id="PTHR10822">
    <property type="entry name" value="GLYPICAN"/>
    <property type="match status" value="1"/>
</dbReference>
<evidence type="ECO:0000256" key="12">
    <source>
        <dbReference type="RuleBase" id="RU003519"/>
    </source>
</evidence>
<evidence type="ECO:0000256" key="7">
    <source>
        <dbReference type="ARBA" id="ARBA00023136"/>
    </source>
</evidence>
<keyword evidence="10 12" id="KW-0449">Lipoprotein</keyword>
<evidence type="ECO:0000256" key="15">
    <source>
        <dbReference type="SAM" id="SignalP"/>
    </source>
</evidence>
<comment type="similarity">
    <text evidence="2 11">Belongs to the glypican family.</text>
</comment>
<keyword evidence="8" id="KW-0325">Glycoprotein</keyword>
<evidence type="ECO:0000256" key="1">
    <source>
        <dbReference type="ARBA" id="ARBA00004609"/>
    </source>
</evidence>
<evidence type="ECO:0008006" key="18">
    <source>
        <dbReference type="Google" id="ProtNLM"/>
    </source>
</evidence>
<evidence type="ECO:0000256" key="6">
    <source>
        <dbReference type="ARBA" id="ARBA00022974"/>
    </source>
</evidence>
<keyword evidence="3" id="KW-1003">Cell membrane</keyword>
<dbReference type="PROSITE" id="PS51257">
    <property type="entry name" value="PROKAR_LIPOPROTEIN"/>
    <property type="match status" value="1"/>
</dbReference>
<sequence>MARFFTFVVVCLVYGLLVSCIAADARATENTASVSDDLSEHLGNNSCEDVRQVFVEKNIGSEKDTNDMTHEDETPQCSNSWNTSCCTPTMERRYSEASKKEFQNMLQSSNQFLQSILASSATKFKENFLDMIHVSQNNTNVLFSEVYKKMDGVAREPVSQLYQDLSSYIEGRTQDLETHISTFFDALFPLVYHHSINPKLKDFSDDYKECLRQTRREIRPFGDIADRATQQLTRSFSVAKTLLDAFEVGVEVVSATSSIRFRPDCDAGLMKMVYCSHCSGFARTKPCGGYCLNVVRGCLAHVAELDEPWSDFVSGLERLTSGLVASYNIEEVLSVLDTKISEAIMYAMENGPELSKKVKTACGHPRRAARDVSEPEPLPSGTVPGRIVSVRSSEDSLYVRLQQTVQRLTETKGHYANLADTVCSDETWAVREEGQCWNGKSLGQYTHTIAGVGVAAQKYNPEMKAPDTDEVVVMGLDEKLQKMSRLLRLSILPELPQSDSYVAEGSGSGIWRNQVGDDEDYDKGSGSGDWEGSKPSDFNFDNGDSSNVNIKVKDNSAISFTSNSALIFVVLLVTLLPRITVLQPL</sequence>
<keyword evidence="4 12" id="KW-0336">GPI-anchor</keyword>
<reference evidence="16 17" key="1">
    <citation type="submission" date="2024-04" db="EMBL/GenBank/DDBJ databases">
        <authorList>
            <person name="Rising A."/>
            <person name="Reimegard J."/>
            <person name="Sonavane S."/>
            <person name="Akerstrom W."/>
            <person name="Nylinder S."/>
            <person name="Hedman E."/>
            <person name="Kallberg Y."/>
        </authorList>
    </citation>
    <scope>NUCLEOTIDE SEQUENCE [LARGE SCALE GENOMIC DNA]</scope>
</reference>
<evidence type="ECO:0000256" key="13">
    <source>
        <dbReference type="SAM" id="MobiDB-lite"/>
    </source>
</evidence>
<dbReference type="GO" id="GO:0098552">
    <property type="term" value="C:side of membrane"/>
    <property type="evidence" value="ECO:0007669"/>
    <property type="project" value="UniProtKB-KW"/>
</dbReference>
<dbReference type="Pfam" id="PF01153">
    <property type="entry name" value="Glypican"/>
    <property type="match status" value="1"/>
</dbReference>
<evidence type="ECO:0000256" key="5">
    <source>
        <dbReference type="ARBA" id="ARBA00022729"/>
    </source>
</evidence>
<comment type="function">
    <text evidence="12">Cell surface proteoglycan.</text>
</comment>
<keyword evidence="6 12" id="KW-0654">Proteoglycan</keyword>
<dbReference type="GO" id="GO:0009986">
    <property type="term" value="C:cell surface"/>
    <property type="evidence" value="ECO:0007669"/>
    <property type="project" value="TreeGrafter"/>
</dbReference>
<evidence type="ECO:0000256" key="11">
    <source>
        <dbReference type="RuleBase" id="RU003518"/>
    </source>
</evidence>
<dbReference type="GO" id="GO:0090263">
    <property type="term" value="P:positive regulation of canonical Wnt signaling pathway"/>
    <property type="evidence" value="ECO:0007669"/>
    <property type="project" value="TreeGrafter"/>
</dbReference>
<evidence type="ECO:0000313" key="17">
    <source>
        <dbReference type="Proteomes" id="UP001497382"/>
    </source>
</evidence>
<keyword evidence="14" id="KW-1133">Transmembrane helix</keyword>
<keyword evidence="5 15" id="KW-0732">Signal</keyword>
<keyword evidence="9 12" id="KW-0357">Heparan sulfate</keyword>
<evidence type="ECO:0000256" key="10">
    <source>
        <dbReference type="ARBA" id="ARBA00023288"/>
    </source>
</evidence>
<dbReference type="GO" id="GO:0005576">
    <property type="term" value="C:extracellular region"/>
    <property type="evidence" value="ECO:0007669"/>
    <property type="project" value="TreeGrafter"/>
</dbReference>
<dbReference type="GO" id="GO:0016477">
    <property type="term" value="P:cell migration"/>
    <property type="evidence" value="ECO:0007669"/>
    <property type="project" value="TreeGrafter"/>
</dbReference>
<evidence type="ECO:0000256" key="3">
    <source>
        <dbReference type="ARBA" id="ARBA00022475"/>
    </source>
</evidence>
<keyword evidence="7 12" id="KW-0472">Membrane</keyword>
<keyword evidence="17" id="KW-1185">Reference proteome</keyword>
<dbReference type="AlphaFoldDB" id="A0AAV2BJE3"/>
<gene>
    <name evidence="16" type="ORF">LARSCL_LOCUS19597</name>
</gene>
<dbReference type="PANTHER" id="PTHR10822:SF29">
    <property type="entry name" value="DIVISION ABNORMALLY DELAYED PROTEIN"/>
    <property type="match status" value="1"/>
</dbReference>
<feature type="signal peptide" evidence="15">
    <location>
        <begin position="1"/>
        <end position="27"/>
    </location>
</feature>
<evidence type="ECO:0000313" key="16">
    <source>
        <dbReference type="EMBL" id="CAL1296027.1"/>
    </source>
</evidence>
<accession>A0AAV2BJE3</accession>
<proteinExistence type="inferred from homology"/>
<dbReference type="EMBL" id="CAXIEN010000387">
    <property type="protein sequence ID" value="CAL1296027.1"/>
    <property type="molecule type" value="Genomic_DNA"/>
</dbReference>
<protein>
    <recommendedName>
        <fullName evidence="18">Glypican-5</fullName>
    </recommendedName>
</protein>
<feature type="region of interest" description="Disordered" evidence="13">
    <location>
        <begin position="513"/>
        <end position="535"/>
    </location>
</feature>
<dbReference type="GO" id="GO:0005886">
    <property type="term" value="C:plasma membrane"/>
    <property type="evidence" value="ECO:0007669"/>
    <property type="project" value="UniProtKB-SubCell"/>
</dbReference>
<comment type="subcellular location">
    <subcellularLocation>
        <location evidence="1 12">Cell membrane</location>
        <topology evidence="1 12">Lipid-anchor</topology>
        <topology evidence="1 12">GPI-anchor</topology>
    </subcellularLocation>
</comment>
<organism evidence="16 17">
    <name type="scientific">Larinioides sclopetarius</name>
    <dbReference type="NCBI Taxonomy" id="280406"/>
    <lineage>
        <taxon>Eukaryota</taxon>
        <taxon>Metazoa</taxon>
        <taxon>Ecdysozoa</taxon>
        <taxon>Arthropoda</taxon>
        <taxon>Chelicerata</taxon>
        <taxon>Arachnida</taxon>
        <taxon>Araneae</taxon>
        <taxon>Araneomorphae</taxon>
        <taxon>Entelegynae</taxon>
        <taxon>Araneoidea</taxon>
        <taxon>Araneidae</taxon>
        <taxon>Larinioides</taxon>
    </lineage>
</organism>
<feature type="chain" id="PRO_5043561825" description="Glypican-5" evidence="15">
    <location>
        <begin position="28"/>
        <end position="585"/>
    </location>
</feature>
<dbReference type="Proteomes" id="UP001497382">
    <property type="component" value="Unassembled WGS sequence"/>
</dbReference>
<feature type="transmembrane region" description="Helical" evidence="14">
    <location>
        <begin position="557"/>
        <end position="576"/>
    </location>
</feature>
<evidence type="ECO:0000256" key="2">
    <source>
        <dbReference type="ARBA" id="ARBA00010260"/>
    </source>
</evidence>
<dbReference type="InterPro" id="IPR001863">
    <property type="entry name" value="Glypican"/>
</dbReference>
<dbReference type="GO" id="GO:1905475">
    <property type="term" value="P:regulation of protein localization to membrane"/>
    <property type="evidence" value="ECO:0007669"/>
    <property type="project" value="TreeGrafter"/>
</dbReference>
<name>A0AAV2BJE3_9ARAC</name>
<evidence type="ECO:0000256" key="9">
    <source>
        <dbReference type="ARBA" id="ARBA00023207"/>
    </source>
</evidence>
<evidence type="ECO:0000256" key="14">
    <source>
        <dbReference type="SAM" id="Phobius"/>
    </source>
</evidence>
<keyword evidence="14" id="KW-0812">Transmembrane</keyword>
<comment type="caution">
    <text evidence="16">The sequence shown here is derived from an EMBL/GenBank/DDBJ whole genome shotgun (WGS) entry which is preliminary data.</text>
</comment>